<dbReference type="PROSITE" id="PS50988">
    <property type="entry name" value="TROVE"/>
    <property type="match status" value="1"/>
</dbReference>
<feature type="domain" description="TROVE" evidence="1">
    <location>
        <begin position="1"/>
        <end position="128"/>
    </location>
</feature>
<evidence type="ECO:0000313" key="2">
    <source>
        <dbReference type="EMBL" id="GAA4143673.1"/>
    </source>
</evidence>
<sequence length="142" mass="15472">MIAVALRRADGLKEGPAYWRGRYGRALRSRSTAASWIQGPLSEAFWELIIPSLATSRSCATCATSIGRISSEAAAQVAERLGDRRQVARSRVLPMRFLAARRAAPPRWAGPLQRALDASPANLPALPGRTPVLVDRSRSMFC</sequence>
<dbReference type="RefSeq" id="WP_345022354.1">
    <property type="nucleotide sequence ID" value="NZ_BAABDO010000047.1"/>
</dbReference>
<proteinExistence type="predicted"/>
<reference evidence="3" key="1">
    <citation type="journal article" date="2019" name="Int. J. Syst. Evol. Microbiol.">
        <title>The Global Catalogue of Microorganisms (GCM) 10K type strain sequencing project: providing services to taxonomists for standard genome sequencing and annotation.</title>
        <authorList>
            <consortium name="The Broad Institute Genomics Platform"/>
            <consortium name="The Broad Institute Genome Sequencing Center for Infectious Disease"/>
            <person name="Wu L."/>
            <person name="Ma J."/>
        </authorList>
    </citation>
    <scope>NUCLEOTIDE SEQUENCE [LARGE SCALE GENOMIC DNA]</scope>
    <source>
        <strain evidence="3">JCM 17316</strain>
    </source>
</reference>
<keyword evidence="3" id="KW-1185">Reference proteome</keyword>
<protein>
    <recommendedName>
        <fullName evidence="1">TROVE domain-containing protein</fullName>
    </recommendedName>
</protein>
<dbReference type="EMBL" id="BAABDO010000047">
    <property type="protein sequence ID" value="GAA4143673.1"/>
    <property type="molecule type" value="Genomic_DNA"/>
</dbReference>
<dbReference type="InterPro" id="IPR008858">
    <property type="entry name" value="TROVE_dom"/>
</dbReference>
<name>A0ABP7YYS0_9ACTN</name>
<organism evidence="2 3">
    <name type="scientific">Actinomadura keratinilytica</name>
    <dbReference type="NCBI Taxonomy" id="547461"/>
    <lineage>
        <taxon>Bacteria</taxon>
        <taxon>Bacillati</taxon>
        <taxon>Actinomycetota</taxon>
        <taxon>Actinomycetes</taxon>
        <taxon>Streptosporangiales</taxon>
        <taxon>Thermomonosporaceae</taxon>
        <taxon>Actinomadura</taxon>
    </lineage>
</organism>
<evidence type="ECO:0000313" key="3">
    <source>
        <dbReference type="Proteomes" id="UP001500266"/>
    </source>
</evidence>
<dbReference type="Proteomes" id="UP001500266">
    <property type="component" value="Unassembled WGS sequence"/>
</dbReference>
<evidence type="ECO:0000259" key="1">
    <source>
        <dbReference type="PROSITE" id="PS50988"/>
    </source>
</evidence>
<gene>
    <name evidence="2" type="ORF">GCM10022416_33830</name>
</gene>
<accession>A0ABP7YYS0</accession>
<comment type="caution">
    <text evidence="2">The sequence shown here is derived from an EMBL/GenBank/DDBJ whole genome shotgun (WGS) entry which is preliminary data.</text>
</comment>
<dbReference type="InterPro" id="IPR037214">
    <property type="entry name" value="TROVE_dom_sf"/>
</dbReference>
<dbReference type="SUPFAM" id="SSF140864">
    <property type="entry name" value="TROVE domain-like"/>
    <property type="match status" value="1"/>
</dbReference>